<keyword evidence="4 6" id="KW-0456">Lyase</keyword>
<accession>A0A7C3KHK3</accession>
<dbReference type="PANTHER" id="PTHR30246">
    <property type="entry name" value="2-KETO-3-DEOXY-6-PHOSPHOGLUCONATE ALDOLASE"/>
    <property type="match status" value="1"/>
</dbReference>
<reference evidence="6" key="1">
    <citation type="journal article" date="2020" name="mSystems">
        <title>Genome- and Community-Level Interaction Insights into Carbon Utilization and Element Cycling Functions of Hydrothermarchaeota in Hydrothermal Sediment.</title>
        <authorList>
            <person name="Zhou Z."/>
            <person name="Liu Y."/>
            <person name="Xu W."/>
            <person name="Pan J."/>
            <person name="Luo Z.H."/>
            <person name="Li M."/>
        </authorList>
    </citation>
    <scope>NUCLEOTIDE SEQUENCE [LARGE SCALE GENOMIC DNA]</scope>
    <source>
        <strain evidence="6">SpSt-418</strain>
    </source>
</reference>
<name>A0A7C3KHK3_9CYAN</name>
<gene>
    <name evidence="6" type="ORF">ENR64_20505</name>
</gene>
<dbReference type="SUPFAM" id="SSF51569">
    <property type="entry name" value="Aldolase"/>
    <property type="match status" value="1"/>
</dbReference>
<comment type="caution">
    <text evidence="6">The sequence shown here is derived from an EMBL/GenBank/DDBJ whole genome shotgun (WGS) entry which is preliminary data.</text>
</comment>
<dbReference type="Gene3D" id="3.20.20.70">
    <property type="entry name" value="Aldolase class I"/>
    <property type="match status" value="1"/>
</dbReference>
<dbReference type="AlphaFoldDB" id="A0A7C3KHK3"/>
<dbReference type="CDD" id="cd00452">
    <property type="entry name" value="KDPG_aldolase"/>
    <property type="match status" value="1"/>
</dbReference>
<dbReference type="PANTHER" id="PTHR30246:SF1">
    <property type="entry name" value="2-DEHYDRO-3-DEOXY-6-PHOSPHOGALACTONATE ALDOLASE-RELATED"/>
    <property type="match status" value="1"/>
</dbReference>
<evidence type="ECO:0000256" key="5">
    <source>
        <dbReference type="ARBA" id="ARBA00023277"/>
    </source>
</evidence>
<dbReference type="EC" id="4.1.2.14" evidence="6"/>
<proteinExistence type="inferred from homology"/>
<evidence type="ECO:0000256" key="3">
    <source>
        <dbReference type="ARBA" id="ARBA00011233"/>
    </source>
</evidence>
<evidence type="ECO:0000256" key="2">
    <source>
        <dbReference type="ARBA" id="ARBA00006906"/>
    </source>
</evidence>
<evidence type="ECO:0000313" key="6">
    <source>
        <dbReference type="EMBL" id="HFN00092.1"/>
    </source>
</evidence>
<dbReference type="NCBIfam" id="NF005673">
    <property type="entry name" value="PRK07455.1"/>
    <property type="match status" value="1"/>
</dbReference>
<dbReference type="InterPro" id="IPR013785">
    <property type="entry name" value="Aldolase_TIM"/>
</dbReference>
<sequence>MSPETWLSLLRQHRAIAVIRADDIALGYHMAHAIAQAGMPLIEITWNSDRPADLISKLRSELPHCVIGAGTLLTIEQLEAAIAAGAQYLFTPHTSSKLIQKAVTAETPIVAGALTPSEIVAAWQAGATCVKIFPAQAVGGAAYIRSLQGPLGQIPLIPTGGVTLANASDFLKAGAIAVGLAGELFPKAALASGNWDAITQQAIRLQQHLQPFLGKVGDRANS</sequence>
<comment type="similarity">
    <text evidence="2">Belongs to the KHG/KDPG aldolase family.</text>
</comment>
<comment type="subunit">
    <text evidence="3">Homotrimer.</text>
</comment>
<evidence type="ECO:0000256" key="4">
    <source>
        <dbReference type="ARBA" id="ARBA00023239"/>
    </source>
</evidence>
<comment type="pathway">
    <text evidence="1">Carbohydrate acid metabolism.</text>
</comment>
<keyword evidence="5" id="KW-0119">Carbohydrate metabolism</keyword>
<dbReference type="GO" id="GO:0008675">
    <property type="term" value="F:2-dehydro-3-deoxy-phosphogluconate aldolase activity"/>
    <property type="evidence" value="ECO:0007669"/>
    <property type="project" value="UniProtKB-EC"/>
</dbReference>
<dbReference type="Pfam" id="PF01081">
    <property type="entry name" value="Aldolase"/>
    <property type="match status" value="1"/>
</dbReference>
<dbReference type="EMBL" id="DSRU01000291">
    <property type="protein sequence ID" value="HFN00092.1"/>
    <property type="molecule type" value="Genomic_DNA"/>
</dbReference>
<dbReference type="InterPro" id="IPR000887">
    <property type="entry name" value="Aldlse_KDPG_KHG"/>
</dbReference>
<organism evidence="6">
    <name type="scientific">Oscillatoriales cyanobacterium SpSt-418</name>
    <dbReference type="NCBI Taxonomy" id="2282169"/>
    <lineage>
        <taxon>Bacteria</taxon>
        <taxon>Bacillati</taxon>
        <taxon>Cyanobacteriota</taxon>
        <taxon>Cyanophyceae</taxon>
        <taxon>Oscillatoriophycideae</taxon>
        <taxon>Oscillatoriales</taxon>
    </lineage>
</organism>
<dbReference type="EC" id="4.1.3.16" evidence="6"/>
<evidence type="ECO:0000256" key="1">
    <source>
        <dbReference type="ARBA" id="ARBA00004761"/>
    </source>
</evidence>
<dbReference type="GO" id="GO:0008700">
    <property type="term" value="F:(R,S)-4-hydroxy-2-oxoglutarate aldolase activity"/>
    <property type="evidence" value="ECO:0007669"/>
    <property type="project" value="UniProtKB-EC"/>
</dbReference>
<protein>
    <submittedName>
        <fullName evidence="6">Bifunctional 4-hydroxy-2-oxoglutarate aldolase/2-dehydro-3-deoxy-phosphogluconate aldolase</fullName>
        <ecNumber evidence="6">4.1.2.14</ecNumber>
        <ecNumber evidence="6">4.1.3.16</ecNumber>
    </submittedName>
</protein>
<dbReference type="NCBIfam" id="TIGR01182">
    <property type="entry name" value="eda"/>
    <property type="match status" value="1"/>
</dbReference>